<proteinExistence type="predicted"/>
<evidence type="ECO:0000259" key="3">
    <source>
        <dbReference type="Pfam" id="PF22910"/>
    </source>
</evidence>
<feature type="compositionally biased region" description="Polar residues" evidence="1">
    <location>
        <begin position="621"/>
        <end position="638"/>
    </location>
</feature>
<gene>
    <name evidence="4" type="ORF">CSSPTR1EN2_LOCUS10776</name>
</gene>
<feature type="domain" description="Probable zinc-ribbon" evidence="2">
    <location>
        <begin position="524"/>
        <end position="562"/>
    </location>
</feature>
<dbReference type="EMBL" id="OZ019910">
    <property type="protein sequence ID" value="CAK9211546.1"/>
    <property type="molecule type" value="Genomic_DNA"/>
</dbReference>
<dbReference type="Proteomes" id="UP001497512">
    <property type="component" value="Chromosome 18"/>
</dbReference>
<feature type="compositionally biased region" description="Low complexity" evidence="1">
    <location>
        <begin position="652"/>
        <end position="661"/>
    </location>
</feature>
<feature type="compositionally biased region" description="Low complexity" evidence="1">
    <location>
        <begin position="86"/>
        <end position="96"/>
    </location>
</feature>
<feature type="region of interest" description="Disordered" evidence="1">
    <location>
        <begin position="64"/>
        <end position="114"/>
    </location>
</feature>
<evidence type="ECO:0008006" key="6">
    <source>
        <dbReference type="Google" id="ProtNLM"/>
    </source>
</evidence>
<dbReference type="PANTHER" id="PTHR31105:SF42">
    <property type="entry name" value="OS02G0258300 PROTEIN"/>
    <property type="match status" value="1"/>
</dbReference>
<dbReference type="InterPro" id="IPR055126">
    <property type="entry name" value="EDR4-like_N"/>
</dbReference>
<evidence type="ECO:0000313" key="5">
    <source>
        <dbReference type="Proteomes" id="UP001497512"/>
    </source>
</evidence>
<protein>
    <recommendedName>
        <fullName evidence="6">Zinc-ribbon domain-containing protein</fullName>
    </recommendedName>
</protein>
<keyword evidence="5" id="KW-1185">Reference proteome</keyword>
<accession>A0ABP0U397</accession>
<dbReference type="PANTHER" id="PTHR31105">
    <property type="entry name" value="EXTRA-LARGE G-PROTEIN-LIKE"/>
    <property type="match status" value="1"/>
</dbReference>
<name>A0ABP0U397_9BRYO</name>
<organism evidence="4 5">
    <name type="scientific">Sphagnum troendelagicum</name>
    <dbReference type="NCBI Taxonomy" id="128251"/>
    <lineage>
        <taxon>Eukaryota</taxon>
        <taxon>Viridiplantae</taxon>
        <taxon>Streptophyta</taxon>
        <taxon>Embryophyta</taxon>
        <taxon>Bryophyta</taxon>
        <taxon>Sphagnophytina</taxon>
        <taxon>Sphagnopsida</taxon>
        <taxon>Sphagnales</taxon>
        <taxon>Sphagnaceae</taxon>
        <taxon>Sphagnum</taxon>
    </lineage>
</organism>
<dbReference type="InterPro" id="IPR021480">
    <property type="entry name" value="Zinc_ribbon_12"/>
</dbReference>
<evidence type="ECO:0000259" key="2">
    <source>
        <dbReference type="Pfam" id="PF11331"/>
    </source>
</evidence>
<sequence length="930" mass="102353">MEIACRVVRCPKCHSLLQEPPSGTLLYRCGSCNATLRAKHASLRGSNKNGKSLLSEGVEHDGATVKHIDVDRTNKALPSGDQYNISTSDSSQQTSQRLVDEHSHEGSAWSPMKFSEQTLEEAILHSERGEKPNAVQSNSPLHRPEDREQFIHCISDDFEVKNNVNGLCQEYGHGPLRLNVEKTNERSSVKNQGVNCAGHWKPTNISRQAHQGEVLDTSADLLFDHSQKQELFTVEGLHSEEMTPLKGRVHDTSLGHAGQWGISTIRQFDAEEVKLVKDSSLQEQAPAVQLHVQVPTPEDYQFSTPNEGLFDEGKLKKPYATPSVLPLPPKLRLRMRQPAKPDLPEYLSQSAATFQAHSQEPSSQHNMYGGQDVLDYETMKDSSTLGEHDAYQGMVLVNSSQPLECQIDPPHGENVMECPTPDAGQISGSHPTEHGFLQPSPETSRHSAQAHQFNPHFQGQDSAYSQHPSVMELPESSCTWSTKGCRPGNQLQHSSSVPVQGQATHHRRLRINTMLPEQYEQLHVVCRHCNMRLQVPPSMPNSDTRYQKLRCGACWKISRFQLYPSYPSVEHSPAASSENISPAMSCQFLPHDTDGSSGTGRNRGTQLILEPGLSDREVVRTHSSSTLPPSGRRQQQAPYGSKLSHMFTAPASSHWSTSSSSGDLGPPEATGEGQGRSSYTIDDRITHVSYAPASSSVDHDSYIAAAGRLGKNQDGHPPQVLKYLESSSDSEDDGRASSLMLTVDPLAVEQFETPEFNHEEHEEFKGFAGFLKKSVKELRKGKSVSQFRRKVIINSHAVPDIVVKKAEDLAGPIHPGSYWYDVRAGFWGVMGGPCLGMIPPFIEVLNYPMARHCSNGKTGVLVNGRELHWRDLELLKQRGLPGTPGKAYNLDIDGRLFEAGTGTELTSLGRLAPTLERTGRGPGMGVPGSS</sequence>
<feature type="domain" description="Enhanced disease resistance 4-like N-terminal" evidence="3">
    <location>
        <begin position="5"/>
        <end position="38"/>
    </location>
</feature>
<reference evidence="4" key="1">
    <citation type="submission" date="2024-02" db="EMBL/GenBank/DDBJ databases">
        <authorList>
            <consortium name="ELIXIR-Norway"/>
            <consortium name="Elixir Norway"/>
        </authorList>
    </citation>
    <scope>NUCLEOTIDE SEQUENCE</scope>
</reference>
<feature type="compositionally biased region" description="Basic and acidic residues" evidence="1">
    <location>
        <begin position="64"/>
        <end position="74"/>
    </location>
</feature>
<feature type="compositionally biased region" description="Polar residues" evidence="1">
    <location>
        <begin position="595"/>
        <end position="605"/>
    </location>
</feature>
<evidence type="ECO:0000313" key="4">
    <source>
        <dbReference type="EMBL" id="CAK9211546.1"/>
    </source>
</evidence>
<dbReference type="InterPro" id="IPR040244">
    <property type="entry name" value="EDR4-like"/>
</dbReference>
<dbReference type="Pfam" id="PF22910">
    <property type="entry name" value="EDR4-like_1st"/>
    <property type="match status" value="1"/>
</dbReference>
<feature type="region of interest" description="Disordered" evidence="1">
    <location>
        <begin position="585"/>
        <end position="678"/>
    </location>
</feature>
<evidence type="ECO:0000256" key="1">
    <source>
        <dbReference type="SAM" id="MobiDB-lite"/>
    </source>
</evidence>
<dbReference type="Pfam" id="PF11331">
    <property type="entry name" value="Zn_ribbon_12"/>
    <property type="match status" value="1"/>
</dbReference>